<accession>A0A1P8KPA5</accession>
<dbReference type="RefSeq" id="WP_076087994.1">
    <property type="nucleotide sequence ID" value="NZ_CP019070.1"/>
</dbReference>
<feature type="transmembrane region" description="Helical" evidence="1">
    <location>
        <begin position="70"/>
        <end position="91"/>
    </location>
</feature>
<keyword evidence="1" id="KW-0472">Membrane</keyword>
<dbReference type="Proteomes" id="UP000186074">
    <property type="component" value="Chromosome"/>
</dbReference>
<dbReference type="EMBL" id="CP019070">
    <property type="protein sequence ID" value="APW66341.1"/>
    <property type="molecule type" value="Genomic_DNA"/>
</dbReference>
<keyword evidence="3" id="KW-1185">Reference proteome</keyword>
<feature type="transmembrane region" description="Helical" evidence="1">
    <location>
        <begin position="6"/>
        <end position="25"/>
    </location>
</feature>
<name>A0A1P8KPA5_9BACT</name>
<sequence length="101" mass="11651">MEPQYEKIIVLVIVLLAGFVTWKMVKDFYITKMHKVIAHLIAVATSSFMLLSTMFLFMPKNYQRGTGPEVELSFMSVITVFVMVAVLYVFFKYAPQSTKKK</sequence>
<proteinExistence type="predicted"/>
<keyword evidence="1" id="KW-0812">Transmembrane</keyword>
<keyword evidence="1" id="KW-1133">Transmembrane helix</keyword>
<dbReference type="AlphaFoldDB" id="A0A1P8KPA5"/>
<evidence type="ECO:0000256" key="1">
    <source>
        <dbReference type="SAM" id="Phobius"/>
    </source>
</evidence>
<dbReference type="OrthoDB" id="5347694at2"/>
<protein>
    <submittedName>
        <fullName evidence="2">Uncharacterized protein</fullName>
    </submittedName>
</protein>
<organism evidence="2 3">
    <name type="scientific">Poseidonibacter parvus</name>
    <dbReference type="NCBI Taxonomy" id="1850254"/>
    <lineage>
        <taxon>Bacteria</taxon>
        <taxon>Pseudomonadati</taxon>
        <taxon>Campylobacterota</taxon>
        <taxon>Epsilonproteobacteria</taxon>
        <taxon>Campylobacterales</taxon>
        <taxon>Arcobacteraceae</taxon>
        <taxon>Poseidonibacter</taxon>
    </lineage>
</organism>
<gene>
    <name evidence="2" type="ORF">LPB137_11020</name>
</gene>
<evidence type="ECO:0000313" key="3">
    <source>
        <dbReference type="Proteomes" id="UP000186074"/>
    </source>
</evidence>
<dbReference type="KEGG" id="alp:LPB137_11020"/>
<dbReference type="STRING" id="1850254.LPB137_11020"/>
<reference evidence="2 3" key="1">
    <citation type="submission" date="2017-01" db="EMBL/GenBank/DDBJ databases">
        <title>Genome sequencing of Arcobacter sp. LPB0137.</title>
        <authorList>
            <person name="Lee G.-W."/>
            <person name="Yi H."/>
        </authorList>
    </citation>
    <scope>NUCLEOTIDE SEQUENCE [LARGE SCALE GENOMIC DNA]</scope>
    <source>
        <strain evidence="2 3">LPB0137</strain>
    </source>
</reference>
<evidence type="ECO:0000313" key="2">
    <source>
        <dbReference type="EMBL" id="APW66341.1"/>
    </source>
</evidence>
<feature type="transmembrane region" description="Helical" evidence="1">
    <location>
        <begin position="37"/>
        <end position="58"/>
    </location>
</feature>